<dbReference type="PROSITE" id="PS51257">
    <property type="entry name" value="PROKAR_LIPOPROTEIN"/>
    <property type="match status" value="1"/>
</dbReference>
<dbReference type="AlphaFoldDB" id="A0A173TXB6"/>
<name>A0A173TXB6_PARDI</name>
<evidence type="ECO:0000313" key="2">
    <source>
        <dbReference type="EMBL" id="CUN06737.1"/>
    </source>
</evidence>
<feature type="domain" description="MACPF" evidence="1">
    <location>
        <begin position="296"/>
        <end position="424"/>
    </location>
</feature>
<protein>
    <submittedName>
        <fullName evidence="2">MAC/Perforin domain</fullName>
    </submittedName>
</protein>
<proteinExistence type="predicted"/>
<dbReference type="InterPro" id="IPR020864">
    <property type="entry name" value="MACPF"/>
</dbReference>
<dbReference type="Proteomes" id="UP000095591">
    <property type="component" value="Unassembled WGS sequence"/>
</dbReference>
<dbReference type="RefSeq" id="WP_057319238.1">
    <property type="nucleotide sequence ID" value="NZ_CYXP01000003.1"/>
</dbReference>
<gene>
    <name evidence="2" type="ORF">ERS852429_01796</name>
</gene>
<dbReference type="Pfam" id="PF01823">
    <property type="entry name" value="MACPF"/>
    <property type="match status" value="1"/>
</dbReference>
<reference evidence="2 3" key="1">
    <citation type="submission" date="2015-09" db="EMBL/GenBank/DDBJ databases">
        <authorList>
            <consortium name="Pathogen Informatics"/>
        </authorList>
    </citation>
    <scope>NUCLEOTIDE SEQUENCE [LARGE SCALE GENOMIC DNA]</scope>
    <source>
        <strain evidence="2 3">2789STDY5608872</strain>
    </source>
</reference>
<organism evidence="2 3">
    <name type="scientific">Parabacteroides distasonis</name>
    <dbReference type="NCBI Taxonomy" id="823"/>
    <lineage>
        <taxon>Bacteria</taxon>
        <taxon>Pseudomonadati</taxon>
        <taxon>Bacteroidota</taxon>
        <taxon>Bacteroidia</taxon>
        <taxon>Bacteroidales</taxon>
        <taxon>Tannerellaceae</taxon>
        <taxon>Parabacteroides</taxon>
    </lineage>
</organism>
<evidence type="ECO:0000259" key="1">
    <source>
        <dbReference type="Pfam" id="PF01823"/>
    </source>
</evidence>
<evidence type="ECO:0000313" key="3">
    <source>
        <dbReference type="Proteomes" id="UP000095591"/>
    </source>
</evidence>
<dbReference type="EMBL" id="CYXP01000003">
    <property type="protein sequence ID" value="CUN06737.1"/>
    <property type="molecule type" value="Genomic_DNA"/>
</dbReference>
<sequence>MRRESLFFGVLTLVASVFLTGCSDDDTEVYVPQRVAEFNLSDESDGNRLFIIHPWEGEIAIPVRDDRIRDFEFSGKYFDWEMRQGAESRFLVLNLKKEVELKPFLEKVALRGIASKSGEAATDTLFLVSQPKLESSVADDAPSYMHNVGKTVNASGDIFAAPKEPFLDFDLIYGTKAFVKTPQSESWGRERSGVDYEELVDNMWQELGISVSGLGFTNQGAPTPTRSKLFSGSFNERFQHNRTSSNRFEYHVDVHVKPMVELHLATAIYTTDNDPDVFLPYLTATAQFLLNVSHDDLYKRYPNTKEGIYDLYDTYGTHVLVGGVFGGSYTYIYSRKENMYYDETVLAAEAELSAKSASPAGENENWLQTYYRVMGTHGGKIGAGGGYTKSELNEHMSEESIMIITGGNASVDFESWDNSIADENSNLHLVRYGPKGDSTNCFMIPLYYLTKDSARKNALKEHLNAYVEEHSKLEKEPKLIVADFMMRTGKDDHGDPAGQRVFTGPDGKKRIYSPLVLNTKGPDKSQIGKMLDTSAHQYLDVGDYADQLWWVAFDFEGECRPIYHMRFMKEDDARQHGFEPRGQDAESGMEWEAIDNHFVSLRFTTDDTHKEPITGVGIARKGKSDDKYYVIATSPGTDMTLPYSIDTQFPAYWGSVEYKSKEENPPYRFGVDQEDDLNEGDSWFGRNKATNHKQWIFPVYTTKDLEWPIRFTKATD</sequence>
<accession>A0A173TXB6</accession>